<dbReference type="Gene3D" id="3.40.50.2300">
    <property type="match status" value="2"/>
</dbReference>
<keyword evidence="7" id="KW-1185">Reference proteome</keyword>
<feature type="chain" id="PRO_5016677955" evidence="4">
    <location>
        <begin position="29"/>
        <end position="369"/>
    </location>
</feature>
<proteinExistence type="inferred from homology"/>
<comment type="subcellular location">
    <subcellularLocation>
        <location evidence="1">Cell envelope</location>
    </subcellularLocation>
</comment>
<dbReference type="RefSeq" id="WP_245427793.1">
    <property type="nucleotide sequence ID" value="NZ_QNRK01000015.1"/>
</dbReference>
<dbReference type="GO" id="GO:0030246">
    <property type="term" value="F:carbohydrate binding"/>
    <property type="evidence" value="ECO:0007669"/>
    <property type="project" value="UniProtKB-ARBA"/>
</dbReference>
<organism evidence="6 7">
    <name type="scientific">Roseiarcus fermentans</name>
    <dbReference type="NCBI Taxonomy" id="1473586"/>
    <lineage>
        <taxon>Bacteria</taxon>
        <taxon>Pseudomonadati</taxon>
        <taxon>Pseudomonadota</taxon>
        <taxon>Alphaproteobacteria</taxon>
        <taxon>Hyphomicrobiales</taxon>
        <taxon>Roseiarcaceae</taxon>
        <taxon>Roseiarcus</taxon>
    </lineage>
</organism>
<evidence type="ECO:0000256" key="2">
    <source>
        <dbReference type="ARBA" id="ARBA00007639"/>
    </source>
</evidence>
<dbReference type="PANTHER" id="PTHR46847:SF1">
    <property type="entry name" value="D-ALLOSE-BINDING PERIPLASMIC PROTEIN-RELATED"/>
    <property type="match status" value="1"/>
</dbReference>
<comment type="caution">
    <text evidence="6">The sequence shown here is derived from an EMBL/GenBank/DDBJ whole genome shotgun (WGS) entry which is preliminary data.</text>
</comment>
<protein>
    <submittedName>
        <fullName evidence="6">Monosaccharide ABC transporter substrate-binding protein (CUT2 family)</fullName>
    </submittedName>
</protein>
<feature type="signal peptide" evidence="4">
    <location>
        <begin position="1"/>
        <end position="28"/>
    </location>
</feature>
<evidence type="ECO:0000256" key="3">
    <source>
        <dbReference type="ARBA" id="ARBA00022729"/>
    </source>
</evidence>
<dbReference type="SUPFAM" id="SSF53822">
    <property type="entry name" value="Periplasmic binding protein-like I"/>
    <property type="match status" value="1"/>
</dbReference>
<evidence type="ECO:0000313" key="7">
    <source>
        <dbReference type="Proteomes" id="UP000253529"/>
    </source>
</evidence>
<accession>A0A366FBN0</accession>
<name>A0A366FBN0_9HYPH</name>
<dbReference type="InterPro" id="IPR025997">
    <property type="entry name" value="SBP_2_dom"/>
</dbReference>
<evidence type="ECO:0000313" key="6">
    <source>
        <dbReference type="EMBL" id="RBP12007.1"/>
    </source>
</evidence>
<dbReference type="InterPro" id="IPR028082">
    <property type="entry name" value="Peripla_BP_I"/>
</dbReference>
<dbReference type="PANTHER" id="PTHR46847">
    <property type="entry name" value="D-ALLOSE-BINDING PERIPLASMIC PROTEIN-RELATED"/>
    <property type="match status" value="1"/>
</dbReference>
<keyword evidence="3 4" id="KW-0732">Signal</keyword>
<gene>
    <name evidence="6" type="ORF">DFR50_115114</name>
</gene>
<evidence type="ECO:0000256" key="1">
    <source>
        <dbReference type="ARBA" id="ARBA00004196"/>
    </source>
</evidence>
<dbReference type="Proteomes" id="UP000253529">
    <property type="component" value="Unassembled WGS sequence"/>
</dbReference>
<feature type="domain" description="Periplasmic binding protein" evidence="5">
    <location>
        <begin position="36"/>
        <end position="302"/>
    </location>
</feature>
<dbReference type="CDD" id="cd19998">
    <property type="entry name" value="PBP1_ABC_sugar_binding-like"/>
    <property type="match status" value="1"/>
</dbReference>
<comment type="similarity">
    <text evidence="2">Belongs to the bacterial solute-binding protein 2 family.</text>
</comment>
<evidence type="ECO:0000256" key="4">
    <source>
        <dbReference type="SAM" id="SignalP"/>
    </source>
</evidence>
<dbReference type="Pfam" id="PF13407">
    <property type="entry name" value="Peripla_BP_4"/>
    <property type="match status" value="1"/>
</dbReference>
<dbReference type="EMBL" id="QNRK01000015">
    <property type="protein sequence ID" value="RBP12007.1"/>
    <property type="molecule type" value="Genomic_DNA"/>
</dbReference>
<sequence>MTMSGIMKSVGLASLLAAGALTATAADAADKKYKVFLSMSYVGNDWQAEAQNMVTAMAKANSDKVDLQIQVSGPVAQKQIQQINAMVQAGANAIIVYPISPTALNPAIKNACDHGVVVFAYDSSVTEPCAYNVVTDQTKLATLSAEWVAKAMNHKGNLIFVTGVPGTSVDTDRNKAAHAVFAKYPDIKIVAEPNGMWSQAVARKGLTEAMATRKWEDIQGVWGATACIQSWSLEIESGLKTLIPCGAEGTNGMRVMMLPKGAAEGAGGTYVPMGAPGVSLESHPGAGALALKLALDVLEGKKVDKLTTMPLDVVTNDNIKLCKEGSFEELKGGCNTFDPGLVPSGWFSVIYNPATPEVGFKAALVGQPD</sequence>
<evidence type="ECO:0000259" key="5">
    <source>
        <dbReference type="Pfam" id="PF13407"/>
    </source>
</evidence>
<dbReference type="AlphaFoldDB" id="A0A366FBN0"/>
<reference evidence="6 7" key="1">
    <citation type="submission" date="2018-06" db="EMBL/GenBank/DDBJ databases">
        <title>Genomic Encyclopedia of Type Strains, Phase IV (KMG-IV): sequencing the most valuable type-strain genomes for metagenomic binning, comparative biology and taxonomic classification.</title>
        <authorList>
            <person name="Goeker M."/>
        </authorList>
    </citation>
    <scope>NUCLEOTIDE SEQUENCE [LARGE SCALE GENOMIC DNA]</scope>
    <source>
        <strain evidence="6 7">DSM 24875</strain>
    </source>
</reference>
<dbReference type="GO" id="GO:0030313">
    <property type="term" value="C:cell envelope"/>
    <property type="evidence" value="ECO:0007669"/>
    <property type="project" value="UniProtKB-SubCell"/>
</dbReference>